<evidence type="ECO:0000256" key="1">
    <source>
        <dbReference type="SAM" id="MobiDB-lite"/>
    </source>
</evidence>
<accession>A0A4P7NMV3</accession>
<dbReference type="Proteomes" id="UP000294847">
    <property type="component" value="Chromosome 6"/>
</dbReference>
<dbReference type="AlphaFoldDB" id="A0A4P7NMV3"/>
<organism evidence="2 3">
    <name type="scientific">Pyricularia oryzae</name>
    <name type="common">Rice blast fungus</name>
    <name type="synonym">Magnaporthe oryzae</name>
    <dbReference type="NCBI Taxonomy" id="318829"/>
    <lineage>
        <taxon>Eukaryota</taxon>
        <taxon>Fungi</taxon>
        <taxon>Dikarya</taxon>
        <taxon>Ascomycota</taxon>
        <taxon>Pezizomycotina</taxon>
        <taxon>Sordariomycetes</taxon>
        <taxon>Sordariomycetidae</taxon>
        <taxon>Magnaporthales</taxon>
        <taxon>Pyriculariaceae</taxon>
        <taxon>Pyricularia</taxon>
    </lineage>
</organism>
<feature type="compositionally biased region" description="Low complexity" evidence="1">
    <location>
        <begin position="87"/>
        <end position="106"/>
    </location>
</feature>
<evidence type="ECO:0000313" key="2">
    <source>
        <dbReference type="EMBL" id="QBZ63392.1"/>
    </source>
</evidence>
<sequence>MPRSFSLQFFHTSPLLPAPIRRRIYAMTLKSDDGNNKDERSNKYKEPMMPMPRQTIIHLLLVALAVLASTAMSYAVGGDRSNSAQLQQRQVASSPAPQSSGGATAEAPAPAACVSVDLANPIKDIYPMNATGVLNATLTILPITMEAARRIIPAKYAILERPLRAALPDFPEGMYPVLLQAAHDHDVGLHGLGFTLPDFSRVGYEFPFIDLLGDGYSSFRWAPAQFLSADNEMAVNGSRDYGTIVHPATFDPACDAFRPSEDGKLLFGAKSAEPESSLTLEFTRTAGAQAVDAQPYPVAFFRNITNQPSFADGSKCDQMIRLFNTTLSQDPSGAPAAVKGRVSATNVGLGEELDGGEVEGIHVATAFVENNYLDCQSLKGYMGTGGSGDSDV</sequence>
<reference evidence="2 3" key="1">
    <citation type="journal article" date="2019" name="Mol. Biol. Evol.">
        <title>Blast fungal genomes show frequent chromosomal changes, gene gains and losses, and effector gene turnover.</title>
        <authorList>
            <person name="Gomez Luciano L.B."/>
            <person name="Jason Tsai I."/>
            <person name="Chuma I."/>
            <person name="Tosa Y."/>
            <person name="Chen Y.H."/>
            <person name="Li J.Y."/>
            <person name="Li M.Y."/>
            <person name="Jade Lu M.Y."/>
            <person name="Nakayashiki H."/>
            <person name="Li W.H."/>
        </authorList>
    </citation>
    <scope>NUCLEOTIDE SEQUENCE [LARGE SCALE GENOMIC DNA]</scope>
    <source>
        <strain evidence="2">MZ5-1-6</strain>
    </source>
</reference>
<name>A0A4P7NMV3_PYROR</name>
<feature type="region of interest" description="Disordered" evidence="1">
    <location>
        <begin position="85"/>
        <end position="106"/>
    </location>
</feature>
<protein>
    <submittedName>
        <fullName evidence="2">Uncharacterized protein</fullName>
    </submittedName>
</protein>
<proteinExistence type="predicted"/>
<dbReference type="EMBL" id="CP034209">
    <property type="protein sequence ID" value="QBZ63392.1"/>
    <property type="molecule type" value="Genomic_DNA"/>
</dbReference>
<gene>
    <name evidence="2" type="ORF">PoMZ_05073</name>
</gene>
<evidence type="ECO:0000313" key="3">
    <source>
        <dbReference type="Proteomes" id="UP000294847"/>
    </source>
</evidence>